<dbReference type="InParanoid" id="B8CBX6"/>
<gene>
    <name evidence="4" type="ORF">THAPSDRAFT_9648</name>
</gene>
<feature type="chain" id="PRO_5002869274" evidence="3">
    <location>
        <begin position="25"/>
        <end position="241"/>
    </location>
</feature>
<evidence type="ECO:0000256" key="1">
    <source>
        <dbReference type="ARBA" id="ARBA00009431"/>
    </source>
</evidence>
<dbReference type="Gene3D" id="3.40.50.1820">
    <property type="entry name" value="alpha/beta hydrolase"/>
    <property type="match status" value="1"/>
</dbReference>
<protein>
    <submittedName>
        <fullName evidence="4">Uncharacterized protein</fullName>
    </submittedName>
</protein>
<dbReference type="GO" id="GO:0004185">
    <property type="term" value="F:serine-type carboxypeptidase activity"/>
    <property type="evidence" value="ECO:0007669"/>
    <property type="project" value="InterPro"/>
</dbReference>
<dbReference type="InterPro" id="IPR029058">
    <property type="entry name" value="AB_hydrolase_fold"/>
</dbReference>
<comment type="similarity">
    <text evidence="1">Belongs to the peptidase S10 family.</text>
</comment>
<organism evidence="4 5">
    <name type="scientific">Thalassiosira pseudonana</name>
    <name type="common">Marine diatom</name>
    <name type="synonym">Cyclotella nana</name>
    <dbReference type="NCBI Taxonomy" id="35128"/>
    <lineage>
        <taxon>Eukaryota</taxon>
        <taxon>Sar</taxon>
        <taxon>Stramenopiles</taxon>
        <taxon>Ochrophyta</taxon>
        <taxon>Bacillariophyta</taxon>
        <taxon>Coscinodiscophyceae</taxon>
        <taxon>Thalassiosirophycidae</taxon>
        <taxon>Thalassiosirales</taxon>
        <taxon>Thalassiosiraceae</taxon>
        <taxon>Thalassiosira</taxon>
    </lineage>
</organism>
<reference evidence="4 5" key="1">
    <citation type="journal article" date="2004" name="Science">
        <title>The genome of the diatom Thalassiosira pseudonana: ecology, evolution, and metabolism.</title>
        <authorList>
            <person name="Armbrust E.V."/>
            <person name="Berges J.A."/>
            <person name="Bowler C."/>
            <person name="Green B.R."/>
            <person name="Martinez D."/>
            <person name="Putnam N.H."/>
            <person name="Zhou S."/>
            <person name="Allen A.E."/>
            <person name="Apt K.E."/>
            <person name="Bechner M."/>
            <person name="Brzezinski M.A."/>
            <person name="Chaal B.K."/>
            <person name="Chiovitti A."/>
            <person name="Davis A.K."/>
            <person name="Demarest M.S."/>
            <person name="Detter J.C."/>
            <person name="Glavina T."/>
            <person name="Goodstein D."/>
            <person name="Hadi M.Z."/>
            <person name="Hellsten U."/>
            <person name="Hildebrand M."/>
            <person name="Jenkins B.D."/>
            <person name="Jurka J."/>
            <person name="Kapitonov V.V."/>
            <person name="Kroger N."/>
            <person name="Lau W.W."/>
            <person name="Lane T.W."/>
            <person name="Larimer F.W."/>
            <person name="Lippmeier J.C."/>
            <person name="Lucas S."/>
            <person name="Medina M."/>
            <person name="Montsant A."/>
            <person name="Obornik M."/>
            <person name="Parker M.S."/>
            <person name="Palenik B."/>
            <person name="Pazour G.J."/>
            <person name="Richardson P.M."/>
            <person name="Rynearson T.A."/>
            <person name="Saito M.A."/>
            <person name="Schwartz D.C."/>
            <person name="Thamatrakoln K."/>
            <person name="Valentin K."/>
            <person name="Vardi A."/>
            <person name="Wilkerson F.P."/>
            <person name="Rokhsar D.S."/>
        </authorList>
    </citation>
    <scope>NUCLEOTIDE SEQUENCE [LARGE SCALE GENOMIC DNA]</scope>
    <source>
        <strain evidence="4 5">CCMP1335</strain>
    </source>
</reference>
<sequence length="241" mass="26404">MKTPIRHKIIAAIVLVLSTSMVHSHNTAAASRLNNKKNAKHDNPSSPPSNGQKEYDAPNQDGNDDTNSVINNERTKKKPSSSDSYLVSRDVLQSKYPVFESFNGTMHSGLLPAAFVDDAMLFGVDDESGTKKDGAALAEEDYSSYFFWLFQPDGESGDRDEVESFRDDTLVIWLNGGPGCSRKNRSVTVNGAVSKTLLMSQQFTEFPTIGNSSNESVRDEGIEVDELSCVKEKEDEEAAAL</sequence>
<keyword evidence="3" id="KW-0732">Signal</keyword>
<dbReference type="PaxDb" id="35128-Thaps9648"/>
<dbReference type="EMBL" id="CM000648">
    <property type="protein sequence ID" value="EED89204.1"/>
    <property type="molecule type" value="Genomic_DNA"/>
</dbReference>
<proteinExistence type="inferred from homology"/>
<dbReference type="SUPFAM" id="SSF53474">
    <property type="entry name" value="alpha/beta-Hydrolases"/>
    <property type="match status" value="1"/>
</dbReference>
<dbReference type="GeneID" id="7450805"/>
<evidence type="ECO:0000256" key="2">
    <source>
        <dbReference type="SAM" id="MobiDB-lite"/>
    </source>
</evidence>
<reference evidence="4 5" key="2">
    <citation type="journal article" date="2008" name="Nature">
        <title>The Phaeodactylum genome reveals the evolutionary history of diatom genomes.</title>
        <authorList>
            <person name="Bowler C."/>
            <person name="Allen A.E."/>
            <person name="Badger J.H."/>
            <person name="Grimwood J."/>
            <person name="Jabbari K."/>
            <person name="Kuo A."/>
            <person name="Maheswari U."/>
            <person name="Martens C."/>
            <person name="Maumus F."/>
            <person name="Otillar R.P."/>
            <person name="Rayko E."/>
            <person name="Salamov A."/>
            <person name="Vandepoele K."/>
            <person name="Beszteri B."/>
            <person name="Gruber A."/>
            <person name="Heijde M."/>
            <person name="Katinka M."/>
            <person name="Mock T."/>
            <person name="Valentin K."/>
            <person name="Verret F."/>
            <person name="Berges J.A."/>
            <person name="Brownlee C."/>
            <person name="Cadoret J.P."/>
            <person name="Chiovitti A."/>
            <person name="Choi C.J."/>
            <person name="Coesel S."/>
            <person name="De Martino A."/>
            <person name="Detter J.C."/>
            <person name="Durkin C."/>
            <person name="Falciatore A."/>
            <person name="Fournet J."/>
            <person name="Haruta M."/>
            <person name="Huysman M.J."/>
            <person name="Jenkins B.D."/>
            <person name="Jiroutova K."/>
            <person name="Jorgensen R.E."/>
            <person name="Joubert Y."/>
            <person name="Kaplan A."/>
            <person name="Kroger N."/>
            <person name="Kroth P.G."/>
            <person name="La Roche J."/>
            <person name="Lindquist E."/>
            <person name="Lommer M."/>
            <person name="Martin-Jezequel V."/>
            <person name="Lopez P.J."/>
            <person name="Lucas S."/>
            <person name="Mangogna M."/>
            <person name="McGinnis K."/>
            <person name="Medlin L.K."/>
            <person name="Montsant A."/>
            <person name="Oudot-Le Secq M.P."/>
            <person name="Napoli C."/>
            <person name="Obornik M."/>
            <person name="Parker M.S."/>
            <person name="Petit J.L."/>
            <person name="Porcel B.M."/>
            <person name="Poulsen N."/>
            <person name="Robison M."/>
            <person name="Rychlewski L."/>
            <person name="Rynearson T.A."/>
            <person name="Schmutz J."/>
            <person name="Shapiro H."/>
            <person name="Siaut M."/>
            <person name="Stanley M."/>
            <person name="Sussman M.R."/>
            <person name="Taylor A.R."/>
            <person name="Vardi A."/>
            <person name="von Dassow P."/>
            <person name="Vyverman W."/>
            <person name="Willis A."/>
            <person name="Wyrwicz L.S."/>
            <person name="Rokhsar D.S."/>
            <person name="Weissenbach J."/>
            <person name="Armbrust E.V."/>
            <person name="Green B.R."/>
            <person name="Van de Peer Y."/>
            <person name="Grigoriev I.V."/>
        </authorList>
    </citation>
    <scope>NUCLEOTIDE SEQUENCE [LARGE SCALE GENOMIC DNA]</scope>
    <source>
        <strain evidence="4 5">CCMP1335</strain>
    </source>
</reference>
<dbReference type="KEGG" id="tps:THAPSDRAFT_9648"/>
<evidence type="ECO:0000313" key="5">
    <source>
        <dbReference type="Proteomes" id="UP000001449"/>
    </source>
</evidence>
<dbReference type="InterPro" id="IPR001563">
    <property type="entry name" value="Peptidase_S10"/>
</dbReference>
<name>B8CBX6_THAPS</name>
<evidence type="ECO:0000313" key="4">
    <source>
        <dbReference type="EMBL" id="EED89204.1"/>
    </source>
</evidence>
<dbReference type="Proteomes" id="UP000001449">
    <property type="component" value="Chromosome 13"/>
</dbReference>
<dbReference type="HOGENOM" id="CLU_1153706_0_0_1"/>
<feature type="signal peptide" evidence="3">
    <location>
        <begin position="1"/>
        <end position="24"/>
    </location>
</feature>
<dbReference type="RefSeq" id="XP_002293468.1">
    <property type="nucleotide sequence ID" value="XM_002293432.1"/>
</dbReference>
<dbReference type="Pfam" id="PF00450">
    <property type="entry name" value="Peptidase_S10"/>
    <property type="match status" value="1"/>
</dbReference>
<dbReference type="GO" id="GO:0006508">
    <property type="term" value="P:proteolysis"/>
    <property type="evidence" value="ECO:0007669"/>
    <property type="project" value="InterPro"/>
</dbReference>
<keyword evidence="5" id="KW-1185">Reference proteome</keyword>
<dbReference type="AlphaFoldDB" id="B8CBX6"/>
<feature type="region of interest" description="Disordered" evidence="2">
    <location>
        <begin position="27"/>
        <end position="84"/>
    </location>
</feature>
<evidence type="ECO:0000256" key="3">
    <source>
        <dbReference type="SAM" id="SignalP"/>
    </source>
</evidence>
<accession>B8CBX6</accession>